<dbReference type="AlphaFoldDB" id="A0A6J0BVU4"/>
<feature type="transmembrane region" description="Helical" evidence="5">
    <location>
        <begin position="29"/>
        <end position="50"/>
    </location>
</feature>
<feature type="transmembrane region" description="Helical" evidence="5">
    <location>
        <begin position="440"/>
        <end position="459"/>
    </location>
</feature>
<dbReference type="GO" id="GO:0016020">
    <property type="term" value="C:membrane"/>
    <property type="evidence" value="ECO:0007669"/>
    <property type="project" value="UniProtKB-SubCell"/>
</dbReference>
<dbReference type="SUPFAM" id="SSF103473">
    <property type="entry name" value="MFS general substrate transporter"/>
    <property type="match status" value="1"/>
</dbReference>
<comment type="subcellular location">
    <subcellularLocation>
        <location evidence="1">Membrane</location>
        <topology evidence="1">Multi-pass membrane protein</topology>
    </subcellularLocation>
</comment>
<evidence type="ECO:0000256" key="3">
    <source>
        <dbReference type="ARBA" id="ARBA00022989"/>
    </source>
</evidence>
<dbReference type="GeneID" id="107223233"/>
<feature type="transmembrane region" description="Helical" evidence="5">
    <location>
        <begin position="157"/>
        <end position="177"/>
    </location>
</feature>
<dbReference type="Gene3D" id="1.20.1250.20">
    <property type="entry name" value="MFS general substrate transporter like domains"/>
    <property type="match status" value="1"/>
</dbReference>
<dbReference type="OrthoDB" id="6612291at2759"/>
<organism evidence="8">
    <name type="scientific">Neodiprion lecontei</name>
    <name type="common">Redheaded pine sawfly</name>
    <dbReference type="NCBI Taxonomy" id="441921"/>
    <lineage>
        <taxon>Eukaryota</taxon>
        <taxon>Metazoa</taxon>
        <taxon>Ecdysozoa</taxon>
        <taxon>Arthropoda</taxon>
        <taxon>Hexapoda</taxon>
        <taxon>Insecta</taxon>
        <taxon>Pterygota</taxon>
        <taxon>Neoptera</taxon>
        <taxon>Endopterygota</taxon>
        <taxon>Hymenoptera</taxon>
        <taxon>Tenthredinoidea</taxon>
        <taxon>Diprionidae</taxon>
        <taxon>Diprioninae</taxon>
        <taxon>Neodiprion</taxon>
    </lineage>
</organism>
<dbReference type="RefSeq" id="XP_015518337.1">
    <property type="nucleotide sequence ID" value="XM_015662851.2"/>
</dbReference>
<dbReference type="InterPro" id="IPR036259">
    <property type="entry name" value="MFS_trans_sf"/>
</dbReference>
<dbReference type="KEGG" id="nlo:107223233"/>
<feature type="transmembrane region" description="Helical" evidence="5">
    <location>
        <begin position="70"/>
        <end position="91"/>
    </location>
</feature>
<feature type="transmembrane region" description="Helical" evidence="5">
    <location>
        <begin position="342"/>
        <end position="360"/>
    </location>
</feature>
<dbReference type="Pfam" id="PF00083">
    <property type="entry name" value="Sugar_tr"/>
    <property type="match status" value="1"/>
</dbReference>
<evidence type="ECO:0000259" key="6">
    <source>
        <dbReference type="PROSITE" id="PS50850"/>
    </source>
</evidence>
<keyword evidence="7" id="KW-1185">Reference proteome</keyword>
<evidence type="ECO:0000313" key="8">
    <source>
        <dbReference type="RefSeq" id="XP_015518337.1"/>
    </source>
</evidence>
<evidence type="ECO:0000256" key="4">
    <source>
        <dbReference type="ARBA" id="ARBA00023136"/>
    </source>
</evidence>
<protein>
    <submittedName>
        <fullName evidence="8">Facilitated trehalose transporter Tret1-2 homolog isoform X1</fullName>
    </submittedName>
</protein>
<feature type="transmembrane region" description="Helical" evidence="5">
    <location>
        <begin position="408"/>
        <end position="428"/>
    </location>
</feature>
<dbReference type="PROSITE" id="PS50850">
    <property type="entry name" value="MFS"/>
    <property type="match status" value="1"/>
</dbReference>
<dbReference type="InParanoid" id="A0A6J0BVU4"/>
<evidence type="ECO:0000313" key="7">
    <source>
        <dbReference type="Proteomes" id="UP000829291"/>
    </source>
</evidence>
<reference evidence="8" key="1">
    <citation type="submission" date="2025-08" db="UniProtKB">
        <authorList>
            <consortium name="RefSeq"/>
        </authorList>
    </citation>
    <scope>IDENTIFICATION</scope>
    <source>
        <tissue evidence="8">Thorax and Abdomen</tissue>
    </source>
</reference>
<keyword evidence="3 5" id="KW-1133">Transmembrane helix</keyword>
<dbReference type="FunCoup" id="A0A6J0BVU4">
    <property type="interactions" value="41"/>
</dbReference>
<accession>A0A6J0BVU4</accession>
<dbReference type="GO" id="GO:0022857">
    <property type="term" value="F:transmembrane transporter activity"/>
    <property type="evidence" value="ECO:0007669"/>
    <property type="project" value="InterPro"/>
</dbReference>
<sequence length="520" mass="56746">METATALTEGDGQPEKCNRRFRRETFHQVLACLIANSSVLGPAMGVGYSAVALGPLGSPKSEMSVTDDQLSWFASVTAITTPIGCILSGLAMQRSRRFGIMTTSFVSLVGWLVIYFSPGFGCVLTGRAICGVAVGLASAPSTIYAAEVAGSKLRGIVVTWTSVSIATGVLIVYMLGFFCKENWRLVALLCGMFAACSLVLTFLMMPESPTFLKASGRSKAAEDSLRRLNGVRKDKKTPEHLLEELLKSNANVDDAARPVSRIGSIFRAENLKPFFVMVGYFFFQQFSGTFVIIYYAVDFAREAGIQMDGKLMAIFIGLTRVLGTLCVSWVSMRYGRRIPSVGSGAGMTLFMGILSVYSWASSNGFEIPDRGVIPAISILMYILMSTMGFLVLPFAMIGEVYPARFKDILSGLTTCLAYVFSFIALKVYPEMLKSIDKHGVFIFYTAFSLAGTIFVAALLPETKGKTLREIEESYKNNKKTSTVNGKTKTIDCSDENGDKDLQLKIITSKDQRLNNSMDQV</sequence>
<keyword evidence="2 5" id="KW-0812">Transmembrane</keyword>
<dbReference type="InterPro" id="IPR020846">
    <property type="entry name" value="MFS_dom"/>
</dbReference>
<dbReference type="PANTHER" id="PTHR48021:SF89">
    <property type="entry name" value="FI02132P-RELATED"/>
    <property type="match status" value="1"/>
</dbReference>
<feature type="transmembrane region" description="Helical" evidence="5">
    <location>
        <begin position="274"/>
        <end position="297"/>
    </location>
</feature>
<name>A0A6J0BVU4_NEOLC</name>
<proteinExistence type="predicted"/>
<evidence type="ECO:0000256" key="2">
    <source>
        <dbReference type="ARBA" id="ARBA00022692"/>
    </source>
</evidence>
<feature type="transmembrane region" description="Helical" evidence="5">
    <location>
        <begin position="309"/>
        <end position="330"/>
    </location>
</feature>
<feature type="transmembrane region" description="Helical" evidence="5">
    <location>
        <begin position="183"/>
        <end position="203"/>
    </location>
</feature>
<dbReference type="Proteomes" id="UP000829291">
    <property type="component" value="Chromosome 4"/>
</dbReference>
<dbReference type="FunFam" id="1.20.1250.20:FF:000249">
    <property type="entry name" value="facilitated trehalose transporter Tret1"/>
    <property type="match status" value="1"/>
</dbReference>
<evidence type="ECO:0000256" key="1">
    <source>
        <dbReference type="ARBA" id="ARBA00004141"/>
    </source>
</evidence>
<gene>
    <name evidence="8" type="primary">LOC107223233</name>
</gene>
<feature type="domain" description="Major facilitator superfamily (MFS) profile" evidence="6">
    <location>
        <begin position="33"/>
        <end position="463"/>
    </location>
</feature>
<keyword evidence="4 5" id="KW-0472">Membrane</keyword>
<dbReference type="InterPro" id="IPR005828">
    <property type="entry name" value="MFS_sugar_transport-like"/>
</dbReference>
<evidence type="ECO:0000256" key="5">
    <source>
        <dbReference type="SAM" id="Phobius"/>
    </source>
</evidence>
<feature type="transmembrane region" description="Helical" evidence="5">
    <location>
        <begin position="124"/>
        <end position="145"/>
    </location>
</feature>
<dbReference type="InterPro" id="IPR050549">
    <property type="entry name" value="MFS_Trehalose_Transporter"/>
</dbReference>
<feature type="transmembrane region" description="Helical" evidence="5">
    <location>
        <begin position="98"/>
        <end position="118"/>
    </location>
</feature>
<dbReference type="InterPro" id="IPR005829">
    <property type="entry name" value="Sugar_transporter_CS"/>
</dbReference>
<feature type="transmembrane region" description="Helical" evidence="5">
    <location>
        <begin position="372"/>
        <end position="396"/>
    </location>
</feature>
<dbReference type="PANTHER" id="PTHR48021">
    <property type="match status" value="1"/>
</dbReference>
<dbReference type="PROSITE" id="PS00217">
    <property type="entry name" value="SUGAR_TRANSPORT_2"/>
    <property type="match status" value="1"/>
</dbReference>